<evidence type="ECO:0000313" key="2">
    <source>
        <dbReference type="EMBL" id="SMO98328.1"/>
    </source>
</evidence>
<name>A0A521FQ66_9RHOB</name>
<accession>A0A521FQ66</accession>
<dbReference type="OrthoDB" id="5298181at2"/>
<dbReference type="EMBL" id="FXTK01000033">
    <property type="protein sequence ID" value="SMO98328.1"/>
    <property type="molecule type" value="Genomic_DNA"/>
</dbReference>
<dbReference type="SUPFAM" id="SSF47598">
    <property type="entry name" value="Ribbon-helix-helix"/>
    <property type="match status" value="1"/>
</dbReference>
<keyword evidence="3" id="KW-1185">Reference proteome</keyword>
<dbReference type="Proteomes" id="UP000319014">
    <property type="component" value="Unassembled WGS sequence"/>
</dbReference>
<dbReference type="InterPro" id="IPR013321">
    <property type="entry name" value="Arc_rbn_hlx_hlx"/>
</dbReference>
<proteinExistence type="predicted"/>
<dbReference type="Pfam" id="PF01402">
    <property type="entry name" value="RHH_1"/>
    <property type="match status" value="1"/>
</dbReference>
<dbReference type="RefSeq" id="WP_142664926.1">
    <property type="nucleotide sequence ID" value="NZ_FXTK01000033.1"/>
</dbReference>
<feature type="domain" description="Ribbon-helix-helix protein CopG" evidence="1">
    <location>
        <begin position="5"/>
        <end position="43"/>
    </location>
</feature>
<reference evidence="2 3" key="1">
    <citation type="submission" date="2017-05" db="EMBL/GenBank/DDBJ databases">
        <authorList>
            <person name="Varghese N."/>
            <person name="Submissions S."/>
        </authorList>
    </citation>
    <scope>NUCLEOTIDE SEQUENCE [LARGE SCALE GENOMIC DNA]</scope>
    <source>
        <strain evidence="2 3">DSM 100094</strain>
    </source>
</reference>
<evidence type="ECO:0000313" key="3">
    <source>
        <dbReference type="Proteomes" id="UP000319014"/>
    </source>
</evidence>
<evidence type="ECO:0000259" key="1">
    <source>
        <dbReference type="Pfam" id="PF01402"/>
    </source>
</evidence>
<organism evidence="2 3">
    <name type="scientific">Paracoccus laeviglucosivorans</name>
    <dbReference type="NCBI Taxonomy" id="1197861"/>
    <lineage>
        <taxon>Bacteria</taxon>
        <taxon>Pseudomonadati</taxon>
        <taxon>Pseudomonadota</taxon>
        <taxon>Alphaproteobacteria</taxon>
        <taxon>Rhodobacterales</taxon>
        <taxon>Paracoccaceae</taxon>
        <taxon>Paracoccus</taxon>
    </lineage>
</organism>
<sequence>MASATSIKRDNEMKARVQHLAHARQRTSHWIMREAIAQYVKREERREALRKDTLAAWDEFQATGRHTTAEEVDQWLAGWGTDDERPAPECRE</sequence>
<dbReference type="InterPro" id="IPR010985">
    <property type="entry name" value="Ribbon_hlx_hlx"/>
</dbReference>
<dbReference type="AlphaFoldDB" id="A0A521FQ66"/>
<dbReference type="InterPro" id="IPR002145">
    <property type="entry name" value="CopG"/>
</dbReference>
<gene>
    <name evidence="2" type="ORF">SAMN06265221_13316</name>
</gene>
<dbReference type="Gene3D" id="1.10.1220.10">
    <property type="entry name" value="Met repressor-like"/>
    <property type="match status" value="1"/>
</dbReference>
<dbReference type="GO" id="GO:0006355">
    <property type="term" value="P:regulation of DNA-templated transcription"/>
    <property type="evidence" value="ECO:0007669"/>
    <property type="project" value="InterPro"/>
</dbReference>
<protein>
    <submittedName>
        <fullName evidence="2">Predicted transcriptional regulator</fullName>
    </submittedName>
</protein>
<dbReference type="CDD" id="cd22233">
    <property type="entry name" value="RHH_CopAso-like"/>
    <property type="match status" value="1"/>
</dbReference>